<evidence type="ECO:0000313" key="2">
    <source>
        <dbReference type="EMBL" id="RMN11420.1"/>
    </source>
</evidence>
<accession>A0A0P9LY00</accession>
<dbReference type="InterPro" id="IPR015424">
    <property type="entry name" value="PyrdxlP-dep_Trfase"/>
</dbReference>
<evidence type="ECO:0000256" key="1">
    <source>
        <dbReference type="SAM" id="MobiDB-lite"/>
    </source>
</evidence>
<dbReference type="EMBL" id="RBOV01000196">
    <property type="protein sequence ID" value="RMN11420.1"/>
    <property type="molecule type" value="Genomic_DNA"/>
</dbReference>
<comment type="caution">
    <text evidence="2">The sequence shown here is derived from an EMBL/GenBank/DDBJ whole genome shotgun (WGS) entry which is preliminary data.</text>
</comment>
<dbReference type="InterPro" id="IPR015422">
    <property type="entry name" value="PyrdxlP-dep_Trfase_small"/>
</dbReference>
<dbReference type="GO" id="GO:0030170">
    <property type="term" value="F:pyridoxal phosphate binding"/>
    <property type="evidence" value="ECO:0007669"/>
    <property type="project" value="InterPro"/>
</dbReference>
<dbReference type="InterPro" id="IPR005814">
    <property type="entry name" value="Aminotrans_3"/>
</dbReference>
<protein>
    <submittedName>
        <fullName evidence="2">4-aminobutyrate aminotransferase</fullName>
    </submittedName>
</protein>
<proteinExistence type="predicted"/>
<reference evidence="2 3" key="1">
    <citation type="submission" date="2018-08" db="EMBL/GenBank/DDBJ databases">
        <title>Recombination of ecologically and evolutionarily significant loci maintains genetic cohesion in the Pseudomonas syringae species complex.</title>
        <authorList>
            <person name="Dillon M."/>
            <person name="Thakur S."/>
            <person name="Almeida R.N.D."/>
            <person name="Weir B.S."/>
            <person name="Guttman D.S."/>
        </authorList>
    </citation>
    <scope>NUCLEOTIDE SEQUENCE [LARGE SCALE GENOMIC DNA]</scope>
    <source>
        <strain evidence="2 3">ICMP 12341</strain>
    </source>
</reference>
<name>A0A0P9LY00_9PSED</name>
<dbReference type="SUPFAM" id="SSF53383">
    <property type="entry name" value="PLP-dependent transferases"/>
    <property type="match status" value="1"/>
</dbReference>
<dbReference type="AlphaFoldDB" id="A0A0P9LY00"/>
<gene>
    <name evidence="2" type="ORF">ALQ65_00416</name>
</gene>
<keyword evidence="2" id="KW-0808">Transferase</keyword>
<organism evidence="2 3">
    <name type="scientific">Pseudomonas syringae pv. coriandricola</name>
    <dbReference type="NCBI Taxonomy" id="264453"/>
    <lineage>
        <taxon>Bacteria</taxon>
        <taxon>Pseudomonadati</taxon>
        <taxon>Pseudomonadota</taxon>
        <taxon>Gammaproteobacteria</taxon>
        <taxon>Pseudomonadales</taxon>
        <taxon>Pseudomonadaceae</taxon>
        <taxon>Pseudomonas</taxon>
    </lineage>
</organism>
<dbReference type="Proteomes" id="UP000271468">
    <property type="component" value="Unassembled WGS sequence"/>
</dbReference>
<keyword evidence="2" id="KW-0032">Aminotransferase</keyword>
<evidence type="ECO:0000313" key="3">
    <source>
        <dbReference type="Proteomes" id="UP000271468"/>
    </source>
</evidence>
<dbReference type="GO" id="GO:0008483">
    <property type="term" value="F:transaminase activity"/>
    <property type="evidence" value="ECO:0007669"/>
    <property type="project" value="UniProtKB-KW"/>
</dbReference>
<dbReference type="Pfam" id="PF00202">
    <property type="entry name" value="Aminotran_3"/>
    <property type="match status" value="1"/>
</dbReference>
<dbReference type="Gene3D" id="3.90.1150.10">
    <property type="entry name" value="Aspartate Aminotransferase, domain 1"/>
    <property type="match status" value="1"/>
</dbReference>
<feature type="region of interest" description="Disordered" evidence="1">
    <location>
        <begin position="1"/>
        <end position="33"/>
    </location>
</feature>
<sequence>MFTRIQSPADERTRQRIHFLRPQHDPVPRPQPPYLGRLSGVGCMRGIELITPDGKPGTRQLAELLTSAREAGLLLMPSGKSRHIIRLLIPLTIEPDVLHEGLDIFERCLAALA</sequence>